<dbReference type="AlphaFoldDB" id="A0AAD4RZJ6"/>
<dbReference type="InterPro" id="IPR013763">
    <property type="entry name" value="Cyclin-like_dom"/>
</dbReference>
<dbReference type="PANTHER" id="PTHR10026">
    <property type="entry name" value="CYCLIN"/>
    <property type="match status" value="1"/>
</dbReference>
<dbReference type="CDD" id="cd20588">
    <property type="entry name" value="CYCLIN_AcCycT_rpt2"/>
    <property type="match status" value="1"/>
</dbReference>
<reference evidence="6" key="1">
    <citation type="submission" date="2022-04" db="EMBL/GenBank/DDBJ databases">
        <title>A functionally conserved STORR gene fusion in Papaver species that diverged 16.8 million years ago.</title>
        <authorList>
            <person name="Catania T."/>
        </authorList>
    </citation>
    <scope>NUCLEOTIDE SEQUENCE</scope>
    <source>
        <strain evidence="6">S-188037</strain>
    </source>
</reference>
<comment type="similarity">
    <text evidence="2">Belongs to the cyclin family. Cyclin T subfamily.</text>
</comment>
<evidence type="ECO:0000259" key="5">
    <source>
        <dbReference type="SMART" id="SM00385"/>
    </source>
</evidence>
<dbReference type="InterPro" id="IPR036915">
    <property type="entry name" value="Cyclin-like_sf"/>
</dbReference>
<evidence type="ECO:0000256" key="1">
    <source>
        <dbReference type="ARBA" id="ARBA00023127"/>
    </source>
</evidence>
<gene>
    <name evidence="6" type="ORF">MKW98_029034</name>
</gene>
<keyword evidence="7" id="KW-1185">Reference proteome</keyword>
<dbReference type="Pfam" id="PF00134">
    <property type="entry name" value="Cyclin_N"/>
    <property type="match status" value="1"/>
</dbReference>
<evidence type="ECO:0000256" key="4">
    <source>
        <dbReference type="SAM" id="MobiDB-lite"/>
    </source>
</evidence>
<dbReference type="InterPro" id="IPR043198">
    <property type="entry name" value="Cyclin/Ssn8"/>
</dbReference>
<dbReference type="SUPFAM" id="SSF47954">
    <property type="entry name" value="Cyclin-like"/>
    <property type="match status" value="2"/>
</dbReference>
<protein>
    <recommendedName>
        <fullName evidence="5">Cyclin-like domain-containing protein</fullName>
    </recommendedName>
</protein>
<dbReference type="EMBL" id="JAJJMB010016162">
    <property type="protein sequence ID" value="KAI3849109.1"/>
    <property type="molecule type" value="Genomic_DNA"/>
</dbReference>
<dbReference type="InterPro" id="IPR006671">
    <property type="entry name" value="Cyclin_N"/>
</dbReference>
<feature type="domain" description="Cyclin-like" evidence="5">
    <location>
        <begin position="40"/>
        <end position="142"/>
    </location>
</feature>
<dbReference type="Gene3D" id="1.10.472.10">
    <property type="entry name" value="Cyclin-like"/>
    <property type="match status" value="2"/>
</dbReference>
<feature type="domain" description="Cyclin-like" evidence="5">
    <location>
        <begin position="155"/>
        <end position="243"/>
    </location>
</feature>
<organism evidence="6 7">
    <name type="scientific">Papaver atlanticum</name>
    <dbReference type="NCBI Taxonomy" id="357466"/>
    <lineage>
        <taxon>Eukaryota</taxon>
        <taxon>Viridiplantae</taxon>
        <taxon>Streptophyta</taxon>
        <taxon>Embryophyta</taxon>
        <taxon>Tracheophyta</taxon>
        <taxon>Spermatophyta</taxon>
        <taxon>Magnoliopsida</taxon>
        <taxon>Ranunculales</taxon>
        <taxon>Papaveraceae</taxon>
        <taxon>Papaveroideae</taxon>
        <taxon>Papaver</taxon>
    </lineage>
</organism>
<keyword evidence="1 3" id="KW-0195">Cyclin</keyword>
<dbReference type="GO" id="GO:0006357">
    <property type="term" value="P:regulation of transcription by RNA polymerase II"/>
    <property type="evidence" value="ECO:0007669"/>
    <property type="project" value="InterPro"/>
</dbReference>
<dbReference type="SMART" id="SM00385">
    <property type="entry name" value="CYCLIN"/>
    <property type="match status" value="2"/>
</dbReference>
<feature type="compositionally biased region" description="Basic and acidic residues" evidence="4">
    <location>
        <begin position="285"/>
        <end position="309"/>
    </location>
</feature>
<evidence type="ECO:0000313" key="6">
    <source>
        <dbReference type="EMBL" id="KAI3849109.1"/>
    </source>
</evidence>
<feature type="region of interest" description="Disordered" evidence="4">
    <location>
        <begin position="265"/>
        <end position="328"/>
    </location>
</feature>
<proteinExistence type="inferred from homology"/>
<evidence type="ECO:0000313" key="7">
    <source>
        <dbReference type="Proteomes" id="UP001202328"/>
    </source>
</evidence>
<dbReference type="Proteomes" id="UP001202328">
    <property type="component" value="Unassembled WGS sequence"/>
</dbReference>
<name>A0AAD4RZJ6_9MAGN</name>
<evidence type="ECO:0000256" key="2">
    <source>
        <dbReference type="ARBA" id="ARBA00061204"/>
    </source>
</evidence>
<dbReference type="Pfam" id="PF21797">
    <property type="entry name" value="CycT2-like_C"/>
    <property type="match status" value="1"/>
</dbReference>
<comment type="caution">
    <text evidence="6">The sequence shown here is derived from an EMBL/GenBank/DDBJ whole genome shotgun (WGS) entry which is preliminary data.</text>
</comment>
<sequence length="415" mass="47571">MARGTTGWYFSKTEIDDHSPSRKDGIDFEKESELRKLYCSFLQDLGMKLKVPRVTIAVAMMLCHRFYMRQSHVNNEWLTIATVSMFLSCKMEETPRLLLDVVVVAYEIMYRTKPAAAERIKQKDVYNKQKELIVTAERVLLVTIAFDFDIQLLYKPLVAALRRMEISQNAVAKVAWNFVNDWLRTTLCLQYKPHYIAAGSIYLAAKFHKMKLRSVNGKVWWMEFDVVPQRLEEVIQQMLGLLENRKSAVPSCHKNSTQSTLIKKEFPNSARSSTARGLFTTGATNDHDLRDNSSLPHKDTCEARREDLKQSQASDSGSSGSNVEDGDSRFNEGEVLVESIQIVSSIKTVSVSGCLSKIEMDRIKEAVRKRKLNRVNNKKLETEENDGDYDSLIMRELENGLEIDHPSLEKRQKWG</sequence>
<feature type="compositionally biased region" description="Low complexity" evidence="4">
    <location>
        <begin position="311"/>
        <end position="323"/>
    </location>
</feature>
<dbReference type="GO" id="GO:0016538">
    <property type="term" value="F:cyclin-dependent protein serine/threonine kinase regulator activity"/>
    <property type="evidence" value="ECO:0007669"/>
    <property type="project" value="InterPro"/>
</dbReference>
<evidence type="ECO:0000256" key="3">
    <source>
        <dbReference type="RuleBase" id="RU000383"/>
    </source>
</evidence>
<dbReference type="FunFam" id="1.10.472.10:FF:000081">
    <property type="entry name" value="Cyclin family protein"/>
    <property type="match status" value="1"/>
</dbReference>
<accession>A0AAD4RZJ6</accession>